<proteinExistence type="predicted"/>
<name>A0A0E9VF97_ANGAN</name>
<organism evidence="1">
    <name type="scientific">Anguilla anguilla</name>
    <name type="common">European freshwater eel</name>
    <name type="synonym">Muraena anguilla</name>
    <dbReference type="NCBI Taxonomy" id="7936"/>
    <lineage>
        <taxon>Eukaryota</taxon>
        <taxon>Metazoa</taxon>
        <taxon>Chordata</taxon>
        <taxon>Craniata</taxon>
        <taxon>Vertebrata</taxon>
        <taxon>Euteleostomi</taxon>
        <taxon>Actinopterygii</taxon>
        <taxon>Neopterygii</taxon>
        <taxon>Teleostei</taxon>
        <taxon>Anguilliformes</taxon>
        <taxon>Anguillidae</taxon>
        <taxon>Anguilla</taxon>
    </lineage>
</organism>
<dbReference type="AlphaFoldDB" id="A0A0E9VF97"/>
<protein>
    <submittedName>
        <fullName evidence="1">Uncharacterized protein</fullName>
    </submittedName>
</protein>
<evidence type="ECO:0000313" key="1">
    <source>
        <dbReference type="EMBL" id="JAH76696.1"/>
    </source>
</evidence>
<reference evidence="1" key="1">
    <citation type="submission" date="2014-11" db="EMBL/GenBank/DDBJ databases">
        <authorList>
            <person name="Amaro Gonzalez C."/>
        </authorList>
    </citation>
    <scope>NUCLEOTIDE SEQUENCE</scope>
</reference>
<sequence length="44" mass="5025">MQTATVITVRHRLHGERKLYRLAVGEKETEAVSMPVTLQAFRSL</sequence>
<dbReference type="EMBL" id="GBXM01031881">
    <property type="protein sequence ID" value="JAH76696.1"/>
    <property type="molecule type" value="Transcribed_RNA"/>
</dbReference>
<reference evidence="1" key="2">
    <citation type="journal article" date="2015" name="Fish Shellfish Immunol.">
        <title>Early steps in the European eel (Anguilla anguilla)-Vibrio vulnificus interaction in the gills: Role of the RtxA13 toxin.</title>
        <authorList>
            <person name="Callol A."/>
            <person name="Pajuelo D."/>
            <person name="Ebbesson L."/>
            <person name="Teles M."/>
            <person name="MacKenzie S."/>
            <person name="Amaro C."/>
        </authorList>
    </citation>
    <scope>NUCLEOTIDE SEQUENCE</scope>
</reference>
<accession>A0A0E9VF97</accession>